<organism evidence="1 2">
    <name type="scientific">Pistacia atlantica</name>
    <dbReference type="NCBI Taxonomy" id="434234"/>
    <lineage>
        <taxon>Eukaryota</taxon>
        <taxon>Viridiplantae</taxon>
        <taxon>Streptophyta</taxon>
        <taxon>Embryophyta</taxon>
        <taxon>Tracheophyta</taxon>
        <taxon>Spermatophyta</taxon>
        <taxon>Magnoliopsida</taxon>
        <taxon>eudicotyledons</taxon>
        <taxon>Gunneridae</taxon>
        <taxon>Pentapetalae</taxon>
        <taxon>rosids</taxon>
        <taxon>malvids</taxon>
        <taxon>Sapindales</taxon>
        <taxon>Anacardiaceae</taxon>
        <taxon>Pistacia</taxon>
    </lineage>
</organism>
<reference evidence="2" key="1">
    <citation type="journal article" date="2023" name="G3 (Bethesda)">
        <title>Genome assembly and association tests identify interacting loci associated with vigor, precocity, and sex in interspecific pistachio rootstocks.</title>
        <authorList>
            <person name="Palmer W."/>
            <person name="Jacygrad E."/>
            <person name="Sagayaradj S."/>
            <person name="Cavanaugh K."/>
            <person name="Han R."/>
            <person name="Bertier L."/>
            <person name="Beede B."/>
            <person name="Kafkas S."/>
            <person name="Golino D."/>
            <person name="Preece J."/>
            <person name="Michelmore R."/>
        </authorList>
    </citation>
    <scope>NUCLEOTIDE SEQUENCE [LARGE SCALE GENOMIC DNA]</scope>
</reference>
<dbReference type="Proteomes" id="UP001164250">
    <property type="component" value="Chromosome 5"/>
</dbReference>
<name>A0ACC1BEN0_9ROSI</name>
<accession>A0ACC1BEN0</accession>
<comment type="caution">
    <text evidence="1">The sequence shown here is derived from an EMBL/GenBank/DDBJ whole genome shotgun (WGS) entry which is preliminary data.</text>
</comment>
<evidence type="ECO:0000313" key="2">
    <source>
        <dbReference type="Proteomes" id="UP001164250"/>
    </source>
</evidence>
<keyword evidence="2" id="KW-1185">Reference proteome</keyword>
<dbReference type="EMBL" id="CM047901">
    <property type="protein sequence ID" value="KAJ0097470.1"/>
    <property type="molecule type" value="Genomic_DNA"/>
</dbReference>
<evidence type="ECO:0000313" key="1">
    <source>
        <dbReference type="EMBL" id="KAJ0097470.1"/>
    </source>
</evidence>
<sequence length="164" mass="18071">MANKFVNFVGKLKPAIIMVIVQFIVAMVNIFYKLAVNDGMSVRILIAYRFIFATACVVPFALIFERTNRPKLTWTIVFQGTLCGLFGCSLSQNLMIKSITLTSATFATAMVNLIPALTFILTVLFRLESLEIRKMSGIAKVAGTLVSLSGGMVLIFYKGSEIKI</sequence>
<protein>
    <submittedName>
        <fullName evidence="1">Uncharacterized protein</fullName>
    </submittedName>
</protein>
<proteinExistence type="predicted"/>
<gene>
    <name evidence="1" type="ORF">Patl1_27732</name>
</gene>